<reference evidence="8 9" key="1">
    <citation type="submission" date="2016-10" db="EMBL/GenBank/DDBJ databases">
        <authorList>
            <person name="de Groot N.N."/>
        </authorList>
    </citation>
    <scope>NUCLEOTIDE SEQUENCE [LARGE SCALE GENOMIC DNA]</scope>
    <source>
        <strain evidence="8 9">Nm22</strain>
    </source>
</reference>
<dbReference type="GO" id="GO:0030428">
    <property type="term" value="C:cell septum"/>
    <property type="evidence" value="ECO:0007669"/>
    <property type="project" value="TreeGrafter"/>
</dbReference>
<dbReference type="GO" id="GO:0005886">
    <property type="term" value="C:plasma membrane"/>
    <property type="evidence" value="ECO:0007669"/>
    <property type="project" value="UniProtKB-SubCell"/>
</dbReference>
<keyword evidence="7" id="KW-0997">Cell inner membrane</keyword>
<dbReference type="EMBL" id="FOCP01000006">
    <property type="protein sequence ID" value="SEN02358.1"/>
    <property type="molecule type" value="Genomic_DNA"/>
</dbReference>
<dbReference type="GO" id="GO:0043093">
    <property type="term" value="P:FtsZ-dependent cytokinesis"/>
    <property type="evidence" value="ECO:0007669"/>
    <property type="project" value="UniProtKB-UniRule"/>
</dbReference>
<dbReference type="STRING" id="917.SAMN05216326_10652"/>
<dbReference type="Pfam" id="PF04977">
    <property type="entry name" value="DivIC"/>
    <property type="match status" value="1"/>
</dbReference>
<dbReference type="InterPro" id="IPR007060">
    <property type="entry name" value="FtsL/DivIC"/>
</dbReference>
<dbReference type="InterPro" id="IPR023081">
    <property type="entry name" value="Cell_div_FtsB"/>
</dbReference>
<dbReference type="RefSeq" id="WP_090629306.1">
    <property type="nucleotide sequence ID" value="NZ_FOCP01000006.1"/>
</dbReference>
<dbReference type="OrthoDB" id="7061211at2"/>
<sequence length="108" mass="12228">MKYLAAALLSLIIMLQYPLWFGKAGWLNVQQLKQNVAAAHDRNIELQDRNAILYAEINDLKQGTDAIEERARSDLGMVKENEVFFQIIESSPSTTVPPTNFAHINRAQ</sequence>
<evidence type="ECO:0000256" key="4">
    <source>
        <dbReference type="ARBA" id="ARBA00022989"/>
    </source>
</evidence>
<comment type="subunit">
    <text evidence="7">Part of a complex composed of FtsB, FtsL and FtsQ.</text>
</comment>
<protein>
    <recommendedName>
        <fullName evidence="7">Cell division protein FtsB</fullName>
    </recommendedName>
</protein>
<dbReference type="PANTHER" id="PTHR37485">
    <property type="entry name" value="CELL DIVISION PROTEIN FTSB"/>
    <property type="match status" value="1"/>
</dbReference>
<comment type="function">
    <text evidence="7">Essential cell division protein. May link together the upstream cell division proteins, which are predominantly cytoplasmic, with the downstream cell division proteins, which are predominantly periplasmic.</text>
</comment>
<gene>
    <name evidence="7" type="primary">ftsB</name>
    <name evidence="8" type="ORF">SAMN05216325_10652</name>
</gene>
<organism evidence="8 9">
    <name type="scientific">Nitrosomonas marina</name>
    <dbReference type="NCBI Taxonomy" id="917"/>
    <lineage>
        <taxon>Bacteria</taxon>
        <taxon>Pseudomonadati</taxon>
        <taxon>Pseudomonadota</taxon>
        <taxon>Betaproteobacteria</taxon>
        <taxon>Nitrosomonadales</taxon>
        <taxon>Nitrosomonadaceae</taxon>
        <taxon>Nitrosomonas</taxon>
    </lineage>
</organism>
<keyword evidence="3 7" id="KW-0812">Transmembrane</keyword>
<keyword evidence="5 7" id="KW-0472">Membrane</keyword>
<evidence type="ECO:0000256" key="5">
    <source>
        <dbReference type="ARBA" id="ARBA00023136"/>
    </source>
</evidence>
<feature type="topological domain" description="Periplasmic" evidence="7">
    <location>
        <begin position="22"/>
        <end position="108"/>
    </location>
</feature>
<dbReference type="GO" id="GO:0032153">
    <property type="term" value="C:cell division site"/>
    <property type="evidence" value="ECO:0007669"/>
    <property type="project" value="UniProtKB-UniRule"/>
</dbReference>
<dbReference type="NCBIfam" id="NF002058">
    <property type="entry name" value="PRK00888.1"/>
    <property type="match status" value="1"/>
</dbReference>
<keyword evidence="1 7" id="KW-1003">Cell membrane</keyword>
<dbReference type="PANTHER" id="PTHR37485:SF1">
    <property type="entry name" value="CELL DIVISION PROTEIN FTSB"/>
    <property type="match status" value="1"/>
</dbReference>
<evidence type="ECO:0000313" key="9">
    <source>
        <dbReference type="Proteomes" id="UP000199459"/>
    </source>
</evidence>
<dbReference type="HAMAP" id="MF_00599">
    <property type="entry name" value="FtsB"/>
    <property type="match status" value="1"/>
</dbReference>
<dbReference type="AlphaFoldDB" id="A0A1H8D6U9"/>
<dbReference type="Proteomes" id="UP000199459">
    <property type="component" value="Unassembled WGS sequence"/>
</dbReference>
<evidence type="ECO:0000256" key="3">
    <source>
        <dbReference type="ARBA" id="ARBA00022692"/>
    </source>
</evidence>
<comment type="similarity">
    <text evidence="7">Belongs to the FtsB family.</text>
</comment>
<evidence type="ECO:0000256" key="6">
    <source>
        <dbReference type="ARBA" id="ARBA00023306"/>
    </source>
</evidence>
<accession>A0A1H8D6U9</accession>
<name>A0A1H8D6U9_9PROT</name>
<keyword evidence="2 7" id="KW-0132">Cell division</keyword>
<comment type="subcellular location">
    <subcellularLocation>
        <location evidence="7">Cell inner membrane</location>
        <topology evidence="7">Single-pass type II membrane protein</topology>
    </subcellularLocation>
    <text evidence="7">Localizes to the division septum.</text>
</comment>
<feature type="topological domain" description="Cytoplasmic" evidence="7">
    <location>
        <begin position="1"/>
        <end position="3"/>
    </location>
</feature>
<proteinExistence type="inferred from homology"/>
<keyword evidence="4 7" id="KW-1133">Transmembrane helix</keyword>
<keyword evidence="6 7" id="KW-0131">Cell cycle</keyword>
<evidence type="ECO:0000313" key="8">
    <source>
        <dbReference type="EMBL" id="SEN02358.1"/>
    </source>
</evidence>
<evidence type="ECO:0000256" key="1">
    <source>
        <dbReference type="ARBA" id="ARBA00022475"/>
    </source>
</evidence>
<evidence type="ECO:0000256" key="7">
    <source>
        <dbReference type="HAMAP-Rule" id="MF_00599"/>
    </source>
</evidence>
<evidence type="ECO:0000256" key="2">
    <source>
        <dbReference type="ARBA" id="ARBA00022618"/>
    </source>
</evidence>